<dbReference type="InterPro" id="IPR006202">
    <property type="entry name" value="Neur_chan_lig-bd"/>
</dbReference>
<dbReference type="PANTHER" id="PTHR18945">
    <property type="entry name" value="NEUROTRANSMITTER GATED ION CHANNEL"/>
    <property type="match status" value="1"/>
</dbReference>
<evidence type="ECO:0000256" key="2">
    <source>
        <dbReference type="ARBA" id="ARBA00022692"/>
    </source>
</evidence>
<feature type="transmembrane region" description="Helical" evidence="5">
    <location>
        <begin position="249"/>
        <end position="271"/>
    </location>
</feature>
<dbReference type="CDD" id="cd18989">
    <property type="entry name" value="LGIC_ECD_cation"/>
    <property type="match status" value="1"/>
</dbReference>
<dbReference type="InterPro" id="IPR038050">
    <property type="entry name" value="Neuro_actylchol_rec"/>
</dbReference>
<feature type="transmembrane region" description="Helical" evidence="5">
    <location>
        <begin position="278"/>
        <end position="298"/>
    </location>
</feature>
<keyword evidence="9" id="KW-1185">Reference proteome</keyword>
<dbReference type="Gene3D" id="1.20.58.390">
    <property type="entry name" value="Neurotransmitter-gated ion-channel transmembrane domain"/>
    <property type="match status" value="1"/>
</dbReference>
<dbReference type="GO" id="GO:0005230">
    <property type="term" value="F:extracellular ligand-gated monoatomic ion channel activity"/>
    <property type="evidence" value="ECO:0007669"/>
    <property type="project" value="InterPro"/>
</dbReference>
<dbReference type="GO" id="GO:0004888">
    <property type="term" value="F:transmembrane signaling receptor activity"/>
    <property type="evidence" value="ECO:0007669"/>
    <property type="project" value="InterPro"/>
</dbReference>
<keyword evidence="2 5" id="KW-0812">Transmembrane</keyword>
<evidence type="ECO:0000313" key="8">
    <source>
        <dbReference type="EMBL" id="ACO64127.1"/>
    </source>
</evidence>
<evidence type="ECO:0000256" key="6">
    <source>
        <dbReference type="SAM" id="SignalP"/>
    </source>
</evidence>
<dbReference type="Pfam" id="PF02931">
    <property type="entry name" value="Neur_chan_LBD"/>
    <property type="match status" value="1"/>
</dbReference>
<protein>
    <submittedName>
        <fullName evidence="8">Ligand-gated ion channel family transporter</fullName>
    </submittedName>
</protein>
<evidence type="ECO:0000313" key="9">
    <source>
        <dbReference type="Proteomes" id="UP000002009"/>
    </source>
</evidence>
<evidence type="ECO:0000256" key="3">
    <source>
        <dbReference type="ARBA" id="ARBA00022989"/>
    </source>
</evidence>
<dbReference type="AlphaFoldDB" id="C1E8C5"/>
<evidence type="ECO:0000256" key="4">
    <source>
        <dbReference type="ARBA" id="ARBA00023136"/>
    </source>
</evidence>
<gene>
    <name evidence="8" type="primary">LIC1</name>
    <name evidence="8" type="ORF">MICPUN_59323</name>
</gene>
<feature type="chain" id="PRO_5002906694" evidence="6">
    <location>
        <begin position="26"/>
        <end position="420"/>
    </location>
</feature>
<feature type="transmembrane region" description="Helical" evidence="5">
    <location>
        <begin position="395"/>
        <end position="414"/>
    </location>
</feature>
<dbReference type="KEGG" id="mis:MICPUN_59323"/>
<reference evidence="8 9" key="1">
    <citation type="journal article" date="2009" name="Science">
        <title>Green evolution and dynamic adaptations revealed by genomes of the marine picoeukaryotes Micromonas.</title>
        <authorList>
            <person name="Worden A.Z."/>
            <person name="Lee J.H."/>
            <person name="Mock T."/>
            <person name="Rouze P."/>
            <person name="Simmons M.P."/>
            <person name="Aerts A.L."/>
            <person name="Allen A.E."/>
            <person name="Cuvelier M.L."/>
            <person name="Derelle E."/>
            <person name="Everett M.V."/>
            <person name="Foulon E."/>
            <person name="Grimwood J."/>
            <person name="Gundlach H."/>
            <person name="Henrissat B."/>
            <person name="Napoli C."/>
            <person name="McDonald S.M."/>
            <person name="Parker M.S."/>
            <person name="Rombauts S."/>
            <person name="Salamov A."/>
            <person name="Von Dassow P."/>
            <person name="Badger J.H."/>
            <person name="Coutinho P.M."/>
            <person name="Demir E."/>
            <person name="Dubchak I."/>
            <person name="Gentemann C."/>
            <person name="Eikrem W."/>
            <person name="Gready J.E."/>
            <person name="John U."/>
            <person name="Lanier W."/>
            <person name="Lindquist E.A."/>
            <person name="Lucas S."/>
            <person name="Mayer K.F."/>
            <person name="Moreau H."/>
            <person name="Not F."/>
            <person name="Otillar R."/>
            <person name="Panaud O."/>
            <person name="Pangilinan J."/>
            <person name="Paulsen I."/>
            <person name="Piegu B."/>
            <person name="Poliakov A."/>
            <person name="Robbens S."/>
            <person name="Schmutz J."/>
            <person name="Toulza E."/>
            <person name="Wyss T."/>
            <person name="Zelensky A."/>
            <person name="Zhou K."/>
            <person name="Armbrust E.V."/>
            <person name="Bhattacharya D."/>
            <person name="Goodenough U.W."/>
            <person name="Van de Peer Y."/>
            <person name="Grigoriev I.V."/>
        </authorList>
    </citation>
    <scope>NUCLEOTIDE SEQUENCE [LARGE SCALE GENOMIC DNA]</scope>
    <source>
        <strain evidence="9">RCC299 / NOUM17</strain>
    </source>
</reference>
<dbReference type="InParanoid" id="C1E8C5"/>
<dbReference type="eggNOG" id="KOG3643">
    <property type="taxonomic scope" value="Eukaryota"/>
</dbReference>
<name>C1E8C5_MICCC</name>
<dbReference type="Proteomes" id="UP000002009">
    <property type="component" value="Chromosome 6"/>
</dbReference>
<organism evidence="8 9">
    <name type="scientific">Micromonas commoda (strain RCC299 / NOUM17 / CCMP2709)</name>
    <name type="common">Picoplanktonic green alga</name>
    <dbReference type="NCBI Taxonomy" id="296587"/>
    <lineage>
        <taxon>Eukaryota</taxon>
        <taxon>Viridiplantae</taxon>
        <taxon>Chlorophyta</taxon>
        <taxon>Mamiellophyceae</taxon>
        <taxon>Mamiellales</taxon>
        <taxon>Mamiellaceae</taxon>
        <taxon>Micromonas</taxon>
    </lineage>
</organism>
<accession>C1E8C5</accession>
<dbReference type="SUPFAM" id="SSF90112">
    <property type="entry name" value="Neurotransmitter-gated ion-channel transmembrane pore"/>
    <property type="match status" value="1"/>
</dbReference>
<sequence length="420" mass="45815">MHHFQLPICAVVAILVLATCTPVHSVCSGPTDPGGVRTAMLASHDEYSPPAPQSGETKVMVEVSGELELIKSVSEPTGSIQMAIQHTMTWPDSRLAFNTTTRNNGCFDHERAVFPSAMLSEVWHPEYSFLNAIGSFGTASTFLVFKNDGEVRVTIREGVTATCIFDFKKMPFDEQTCYARMLLNAPSKMVAFTAPTTGQELFKIPTGGLLGGTTEWTVLGTNMTVGERAGMPPMSYVDFTVRMKRKPDYWIAFVLLPSIFLVALSYGTFWIQRGAIPARAAFCFIAYLSIINLTKGALASLPKLSASDAWMLGVLSKSQYFCAYTVLGVVVANYLLHVETRVDAALKDARDKEDASLGEKISDMRGFVRGKAGRFAGMLVGKDGKMRFADRHVDVFSRWCFPAAYVAAVALVSIEAGVFA</sequence>
<dbReference type="RefSeq" id="XP_002502869.1">
    <property type="nucleotide sequence ID" value="XM_002502823.1"/>
</dbReference>
<keyword evidence="4 5" id="KW-0472">Membrane</keyword>
<dbReference type="OrthoDB" id="407674at2759"/>
<dbReference type="InterPro" id="IPR006201">
    <property type="entry name" value="Neur_channel"/>
</dbReference>
<dbReference type="SUPFAM" id="SSF63712">
    <property type="entry name" value="Nicotinic receptor ligand binding domain-like"/>
    <property type="match status" value="1"/>
</dbReference>
<dbReference type="Gene3D" id="2.70.170.10">
    <property type="entry name" value="Neurotransmitter-gated ion-channel ligand-binding domain"/>
    <property type="match status" value="1"/>
</dbReference>
<dbReference type="InterPro" id="IPR036719">
    <property type="entry name" value="Neuro-gated_channel_TM_sf"/>
</dbReference>
<dbReference type="EMBL" id="CP001327">
    <property type="protein sequence ID" value="ACO64127.1"/>
    <property type="molecule type" value="Genomic_DNA"/>
</dbReference>
<evidence type="ECO:0000256" key="1">
    <source>
        <dbReference type="ARBA" id="ARBA00004141"/>
    </source>
</evidence>
<evidence type="ECO:0000259" key="7">
    <source>
        <dbReference type="Pfam" id="PF02931"/>
    </source>
</evidence>
<feature type="signal peptide" evidence="6">
    <location>
        <begin position="1"/>
        <end position="25"/>
    </location>
</feature>
<keyword evidence="3 5" id="KW-1133">Transmembrane helix</keyword>
<feature type="domain" description="Neurotransmitter-gated ion-channel ligand-binding" evidence="7">
    <location>
        <begin position="40"/>
        <end position="182"/>
    </location>
</feature>
<dbReference type="GO" id="GO:0016020">
    <property type="term" value="C:membrane"/>
    <property type="evidence" value="ECO:0007669"/>
    <property type="project" value="UniProtKB-SubCell"/>
</dbReference>
<keyword evidence="6" id="KW-0732">Signal</keyword>
<dbReference type="GeneID" id="8244157"/>
<proteinExistence type="predicted"/>
<dbReference type="InterPro" id="IPR036734">
    <property type="entry name" value="Neur_chan_lig-bd_sf"/>
</dbReference>
<comment type="subcellular location">
    <subcellularLocation>
        <location evidence="1">Membrane</location>
        <topology evidence="1">Multi-pass membrane protein</topology>
    </subcellularLocation>
</comment>
<feature type="transmembrane region" description="Helical" evidence="5">
    <location>
        <begin position="318"/>
        <end position="336"/>
    </location>
</feature>
<evidence type="ECO:0000256" key="5">
    <source>
        <dbReference type="SAM" id="Phobius"/>
    </source>
</evidence>